<name>A0ABP1R9S9_9HEXA</name>
<feature type="transmembrane region" description="Helical" evidence="10">
    <location>
        <begin position="210"/>
        <end position="235"/>
    </location>
</feature>
<evidence type="ECO:0000256" key="1">
    <source>
        <dbReference type="ARBA" id="ARBA00004141"/>
    </source>
</evidence>
<dbReference type="Proteomes" id="UP001642540">
    <property type="component" value="Unassembled WGS sequence"/>
</dbReference>
<evidence type="ECO:0000256" key="4">
    <source>
        <dbReference type="ARBA" id="ARBA00022692"/>
    </source>
</evidence>
<evidence type="ECO:0000256" key="5">
    <source>
        <dbReference type="ARBA" id="ARBA00022832"/>
    </source>
</evidence>
<evidence type="ECO:0000313" key="12">
    <source>
        <dbReference type="Proteomes" id="UP001642540"/>
    </source>
</evidence>
<dbReference type="EC" id="2.3.1.199" evidence="10"/>
<evidence type="ECO:0000256" key="3">
    <source>
        <dbReference type="ARBA" id="ARBA00022679"/>
    </source>
</evidence>
<feature type="transmembrane region" description="Helical" evidence="10">
    <location>
        <begin position="154"/>
        <end position="171"/>
    </location>
</feature>
<comment type="caution">
    <text evidence="11">The sequence shown here is derived from an EMBL/GenBank/DDBJ whole genome shotgun (WGS) entry which is preliminary data.</text>
</comment>
<evidence type="ECO:0000256" key="9">
    <source>
        <dbReference type="ARBA" id="ARBA00023160"/>
    </source>
</evidence>
<comment type="catalytic activity">
    <reaction evidence="10">
        <text>a very-long-chain acyl-CoA + malonyl-CoA + H(+) = a very-long-chain 3-oxoacyl-CoA + CO2 + CoA</text>
        <dbReference type="Rhea" id="RHEA:32727"/>
        <dbReference type="ChEBI" id="CHEBI:15378"/>
        <dbReference type="ChEBI" id="CHEBI:16526"/>
        <dbReference type="ChEBI" id="CHEBI:57287"/>
        <dbReference type="ChEBI" id="CHEBI:57384"/>
        <dbReference type="ChEBI" id="CHEBI:90725"/>
        <dbReference type="ChEBI" id="CHEBI:90736"/>
        <dbReference type="EC" id="2.3.1.199"/>
    </reaction>
</comment>
<feature type="transmembrane region" description="Helical" evidence="10">
    <location>
        <begin position="47"/>
        <end position="66"/>
    </location>
</feature>
<keyword evidence="6 10" id="KW-1133">Transmembrane helix</keyword>
<evidence type="ECO:0000256" key="10">
    <source>
        <dbReference type="RuleBase" id="RU361115"/>
    </source>
</evidence>
<keyword evidence="2 10" id="KW-0444">Lipid biosynthesis</keyword>
<keyword evidence="9 10" id="KW-0275">Fatty acid biosynthesis</keyword>
<feature type="transmembrane region" description="Helical" evidence="10">
    <location>
        <begin position="247"/>
        <end position="267"/>
    </location>
</feature>
<dbReference type="PROSITE" id="PS01188">
    <property type="entry name" value="ELO"/>
    <property type="match status" value="1"/>
</dbReference>
<dbReference type="PANTHER" id="PTHR11157:SF17">
    <property type="entry name" value="ELONGATION OF VERY LONG CHAIN FATTY ACIDS PROTEIN 6"/>
    <property type="match status" value="1"/>
</dbReference>
<comment type="similarity">
    <text evidence="10">Belongs to the ELO family.</text>
</comment>
<comment type="subcellular location">
    <subcellularLocation>
        <location evidence="1">Membrane</location>
        <topology evidence="1">Multi-pass membrane protein</topology>
    </subcellularLocation>
</comment>
<accession>A0ABP1R9S9</accession>
<reference evidence="11 12" key="1">
    <citation type="submission" date="2024-08" db="EMBL/GenBank/DDBJ databases">
        <authorList>
            <person name="Cucini C."/>
            <person name="Frati F."/>
        </authorList>
    </citation>
    <scope>NUCLEOTIDE SEQUENCE [LARGE SCALE GENOMIC DNA]</scope>
</reference>
<organism evidence="11 12">
    <name type="scientific">Orchesella dallaii</name>
    <dbReference type="NCBI Taxonomy" id="48710"/>
    <lineage>
        <taxon>Eukaryota</taxon>
        <taxon>Metazoa</taxon>
        <taxon>Ecdysozoa</taxon>
        <taxon>Arthropoda</taxon>
        <taxon>Hexapoda</taxon>
        <taxon>Collembola</taxon>
        <taxon>Entomobryomorpha</taxon>
        <taxon>Entomobryoidea</taxon>
        <taxon>Orchesellidae</taxon>
        <taxon>Orchesellinae</taxon>
        <taxon>Orchesella</taxon>
    </lineage>
</organism>
<keyword evidence="5 10" id="KW-0276">Fatty acid metabolism</keyword>
<sequence length="284" mass="33725">MDPRLTELVYNSKYPMNYTPHYLTLFEFEKFEDHEEWRQWMFTNWHWSVYASVIYVALVFYGQWLMKDKTPLKLRKVLTLWNITLALFSAMGFFRSAPELLVSALQPDGLHRSVCSLENHNAATSFWGWLFALSKIIEFGDTAFIVLRKQPLIFLHWYHHMTVCIYCWFAHGAYDPSSRWFCTMNYMVHALMYSYYALRSLQIKLPRSFAMVLTFLQLSQMVVGLVVNFHSYFVLTNGEECARPMSNIYLALAMYFSYFLLFMDFFYKTYVVTPRSKAKAAKTD</sequence>
<proteinExistence type="inferred from homology"/>
<gene>
    <name evidence="11" type="ORF">ODALV1_LOCUS20299</name>
</gene>
<feature type="transmembrane region" description="Helical" evidence="10">
    <location>
        <begin position="126"/>
        <end position="147"/>
    </location>
</feature>
<keyword evidence="7 10" id="KW-0443">Lipid metabolism</keyword>
<keyword evidence="12" id="KW-1185">Reference proteome</keyword>
<keyword evidence="8 10" id="KW-0472">Membrane</keyword>
<keyword evidence="3 10" id="KW-0808">Transferase</keyword>
<evidence type="ECO:0000256" key="2">
    <source>
        <dbReference type="ARBA" id="ARBA00022516"/>
    </source>
</evidence>
<dbReference type="InterPro" id="IPR030457">
    <property type="entry name" value="ELO_CS"/>
</dbReference>
<dbReference type="PANTHER" id="PTHR11157">
    <property type="entry name" value="FATTY ACID ACYL TRANSFERASE-RELATED"/>
    <property type="match status" value="1"/>
</dbReference>
<keyword evidence="4 10" id="KW-0812">Transmembrane</keyword>
<evidence type="ECO:0000313" key="11">
    <source>
        <dbReference type="EMBL" id="CAL8123749.1"/>
    </source>
</evidence>
<feature type="transmembrane region" description="Helical" evidence="10">
    <location>
        <begin position="78"/>
        <end position="97"/>
    </location>
</feature>
<evidence type="ECO:0000256" key="6">
    <source>
        <dbReference type="ARBA" id="ARBA00022989"/>
    </source>
</evidence>
<dbReference type="EMBL" id="CAXLJM020000068">
    <property type="protein sequence ID" value="CAL8123749.1"/>
    <property type="molecule type" value="Genomic_DNA"/>
</dbReference>
<evidence type="ECO:0000256" key="8">
    <source>
        <dbReference type="ARBA" id="ARBA00023136"/>
    </source>
</evidence>
<dbReference type="InterPro" id="IPR002076">
    <property type="entry name" value="ELO_fam"/>
</dbReference>
<dbReference type="Pfam" id="PF01151">
    <property type="entry name" value="ELO"/>
    <property type="match status" value="1"/>
</dbReference>
<protein>
    <recommendedName>
        <fullName evidence="10">Elongation of very long chain fatty acids protein</fullName>
        <ecNumber evidence="10">2.3.1.199</ecNumber>
    </recommendedName>
    <alternativeName>
        <fullName evidence="10">Very-long-chain 3-oxoacyl-CoA synthase</fullName>
    </alternativeName>
</protein>
<evidence type="ECO:0000256" key="7">
    <source>
        <dbReference type="ARBA" id="ARBA00023098"/>
    </source>
</evidence>